<feature type="region of interest" description="Disordered" evidence="5">
    <location>
        <begin position="515"/>
        <end position="582"/>
    </location>
</feature>
<comment type="subcellular location">
    <subcellularLocation>
        <location evidence="1">Nucleus</location>
    </subcellularLocation>
</comment>
<keyword evidence="6" id="KW-0472">Membrane</keyword>
<evidence type="ECO:0000256" key="5">
    <source>
        <dbReference type="SAM" id="MobiDB-lite"/>
    </source>
</evidence>
<dbReference type="GO" id="GO:0006297">
    <property type="term" value="P:nucleotide-excision repair, DNA gap filling"/>
    <property type="evidence" value="ECO:0007669"/>
    <property type="project" value="TreeGrafter"/>
</dbReference>
<dbReference type="GO" id="GO:0003887">
    <property type="term" value="F:DNA-directed DNA polymerase activity"/>
    <property type="evidence" value="ECO:0007669"/>
    <property type="project" value="TreeGrafter"/>
</dbReference>
<keyword evidence="3" id="KW-0235">DNA replication</keyword>
<evidence type="ECO:0000256" key="2">
    <source>
        <dbReference type="ARBA" id="ARBA00017589"/>
    </source>
</evidence>
<evidence type="ECO:0000256" key="6">
    <source>
        <dbReference type="SAM" id="Phobius"/>
    </source>
</evidence>
<feature type="compositionally biased region" description="Basic and acidic residues" evidence="5">
    <location>
        <begin position="515"/>
        <end position="524"/>
    </location>
</feature>
<keyword evidence="6" id="KW-0812">Transmembrane</keyword>
<evidence type="ECO:0000313" key="8">
    <source>
        <dbReference type="Proteomes" id="UP000626092"/>
    </source>
</evidence>
<accession>A0A834GQ44</accession>
<dbReference type="Gene3D" id="3.90.1030.20">
    <property type="entry name" value="DNA polymerase delta, p66 (Cdc27) subunit, wHTH domain"/>
    <property type="match status" value="1"/>
</dbReference>
<dbReference type="Proteomes" id="UP000626092">
    <property type="component" value="Unassembled WGS sequence"/>
</dbReference>
<dbReference type="PANTHER" id="PTHR17598">
    <property type="entry name" value="DNA POLYMERASE DELTA SUBUNIT 3"/>
    <property type="match status" value="1"/>
</dbReference>
<organism evidence="7 8">
    <name type="scientific">Rhododendron simsii</name>
    <name type="common">Sims's rhododendron</name>
    <dbReference type="NCBI Taxonomy" id="118357"/>
    <lineage>
        <taxon>Eukaryota</taxon>
        <taxon>Viridiplantae</taxon>
        <taxon>Streptophyta</taxon>
        <taxon>Embryophyta</taxon>
        <taxon>Tracheophyta</taxon>
        <taxon>Spermatophyta</taxon>
        <taxon>Magnoliopsida</taxon>
        <taxon>eudicotyledons</taxon>
        <taxon>Gunneridae</taxon>
        <taxon>Pentapetalae</taxon>
        <taxon>asterids</taxon>
        <taxon>Ericales</taxon>
        <taxon>Ericaceae</taxon>
        <taxon>Ericoideae</taxon>
        <taxon>Rhodoreae</taxon>
        <taxon>Rhododendron</taxon>
    </lineage>
</organism>
<dbReference type="GO" id="GO:0043625">
    <property type="term" value="C:delta DNA polymerase complex"/>
    <property type="evidence" value="ECO:0007669"/>
    <property type="project" value="InterPro"/>
</dbReference>
<evidence type="ECO:0000256" key="4">
    <source>
        <dbReference type="ARBA" id="ARBA00023242"/>
    </source>
</evidence>
<feature type="transmembrane region" description="Helical" evidence="6">
    <location>
        <begin position="460"/>
        <end position="493"/>
    </location>
</feature>
<gene>
    <name evidence="7" type="ORF">RHSIM_Rhsim06G0210300</name>
</gene>
<dbReference type="GO" id="GO:1904161">
    <property type="term" value="P:DNA synthesis involved in UV-damage excision repair"/>
    <property type="evidence" value="ECO:0007669"/>
    <property type="project" value="TreeGrafter"/>
</dbReference>
<keyword evidence="8" id="KW-1185">Reference proteome</keyword>
<dbReference type="EMBL" id="WJXA01000006">
    <property type="protein sequence ID" value="KAF7139974.1"/>
    <property type="molecule type" value="Genomic_DNA"/>
</dbReference>
<dbReference type="InterPro" id="IPR019038">
    <property type="entry name" value="POLD3"/>
</dbReference>
<reference evidence="7" key="1">
    <citation type="submission" date="2019-11" db="EMBL/GenBank/DDBJ databases">
        <authorList>
            <person name="Liu Y."/>
            <person name="Hou J."/>
            <person name="Li T.-Q."/>
            <person name="Guan C.-H."/>
            <person name="Wu X."/>
            <person name="Wu H.-Z."/>
            <person name="Ling F."/>
            <person name="Zhang R."/>
            <person name="Shi X.-G."/>
            <person name="Ren J.-P."/>
            <person name="Chen E.-F."/>
            <person name="Sun J.-M."/>
        </authorList>
    </citation>
    <scope>NUCLEOTIDE SEQUENCE</scope>
    <source>
        <strain evidence="7">Adult_tree_wgs_1</strain>
        <tissue evidence="7">Leaves</tissue>
    </source>
</reference>
<evidence type="ECO:0000313" key="7">
    <source>
        <dbReference type="EMBL" id="KAF7139974.1"/>
    </source>
</evidence>
<dbReference type="InterPro" id="IPR041913">
    <property type="entry name" value="POLD3_sf"/>
</dbReference>
<sequence length="582" mass="63720">MAEVETLGILEEIEALVSDKLQVVSYKWLSRNFLLPSDSSKRLLHKFVEKHGDAMEVVYALSGWLKNSPSVYHIRLVSGPKLAEAKQDFDGSCSVHVYSVQACIPKDPAALWNAEYVQAEELFRQPPATDNCLRDNRLCRISNSFVKRSTEGTATSIAVPQPKTAGMAGPSRSNPSNQNLNIPQPQQKKVQQSSPKVSLQTTHVVKDIKTESPVTEGHKQVAKGSSDKKVPQLPANKKKGQNEKNTSGNGGSLANMWDRASTKPKPSTATTKTTIIIPNTTVSCAEAQICAQEAVETADSDDDGEDFNFKRASNGEGSRKRRVVFDFSDEDDEFKDAVNLASPDPPKRKSFLDKQSSKSSVPEKNNFDIDMEKENKPKAKEDKITKKAINQAPPRADSSLVSKGKTAEISSLEKVHSPIPENNAKDKVTNAAPTSPKRRKVMKTRIDERGREGMCKRPSLYFQLAGLTVVSVVKSFTWCVILFLFSLFALYLLTSVDCSYYALVTEVVWEGEEAETKADSHAVTKTENTSADNTVNRAPAAKKSPAVGNTAPSNPGGKAGNKKAGNVKDPKQGNIMSFFKRV</sequence>
<keyword evidence="4" id="KW-0539">Nucleus</keyword>
<feature type="compositionally biased region" description="Basic and acidic residues" evidence="5">
    <location>
        <begin position="345"/>
        <end position="356"/>
    </location>
</feature>
<feature type="region of interest" description="Disordered" evidence="5">
    <location>
        <begin position="418"/>
        <end position="441"/>
    </location>
</feature>
<evidence type="ECO:0000256" key="3">
    <source>
        <dbReference type="ARBA" id="ARBA00022705"/>
    </source>
</evidence>
<dbReference type="GO" id="GO:0006271">
    <property type="term" value="P:DNA strand elongation involved in DNA replication"/>
    <property type="evidence" value="ECO:0007669"/>
    <property type="project" value="TreeGrafter"/>
</dbReference>
<feature type="compositionally biased region" description="Basic and acidic residues" evidence="5">
    <location>
        <begin position="365"/>
        <end position="381"/>
    </location>
</feature>
<dbReference type="Pfam" id="PF09507">
    <property type="entry name" value="CDC27"/>
    <property type="match status" value="1"/>
</dbReference>
<feature type="region of interest" description="Disordered" evidence="5">
    <location>
        <begin position="336"/>
        <end position="381"/>
    </location>
</feature>
<feature type="compositionally biased region" description="Low complexity" evidence="5">
    <location>
        <begin position="183"/>
        <end position="198"/>
    </location>
</feature>
<dbReference type="OrthoDB" id="514823at2759"/>
<dbReference type="FunFam" id="3.90.1030.20:FF:000002">
    <property type="entry name" value="DNA polymerase delta subunit"/>
    <property type="match status" value="1"/>
</dbReference>
<feature type="region of interest" description="Disordered" evidence="5">
    <location>
        <begin position="152"/>
        <end position="269"/>
    </location>
</feature>
<keyword evidence="6" id="KW-1133">Transmembrane helix</keyword>
<dbReference type="AlphaFoldDB" id="A0A834GQ44"/>
<feature type="compositionally biased region" description="Polar residues" evidence="5">
    <location>
        <begin position="171"/>
        <end position="182"/>
    </location>
</feature>
<dbReference type="PANTHER" id="PTHR17598:SF13">
    <property type="entry name" value="DNA POLYMERASE DELTA SUBUNIT 3"/>
    <property type="match status" value="1"/>
</dbReference>
<comment type="caution">
    <text evidence="7">The sequence shown here is derived from an EMBL/GenBank/DDBJ whole genome shotgun (WGS) entry which is preliminary data.</text>
</comment>
<feature type="region of interest" description="Disordered" evidence="5">
    <location>
        <begin position="296"/>
        <end position="315"/>
    </location>
</feature>
<evidence type="ECO:0000256" key="1">
    <source>
        <dbReference type="ARBA" id="ARBA00004123"/>
    </source>
</evidence>
<protein>
    <recommendedName>
        <fullName evidence="2">DNA polymerase delta subunit 3</fullName>
    </recommendedName>
</protein>
<feature type="compositionally biased region" description="Acidic residues" evidence="5">
    <location>
        <begin position="296"/>
        <end position="306"/>
    </location>
</feature>
<feature type="compositionally biased region" description="Polar residues" evidence="5">
    <location>
        <begin position="525"/>
        <end position="536"/>
    </location>
</feature>
<name>A0A834GQ44_RHOSS</name>
<proteinExistence type="predicted"/>